<protein>
    <submittedName>
        <fullName evidence="1">Uncharacterized protein</fullName>
    </submittedName>
</protein>
<comment type="caution">
    <text evidence="1">The sequence shown here is derived from an EMBL/GenBank/DDBJ whole genome shotgun (WGS) entry which is preliminary data.</text>
</comment>
<dbReference type="EMBL" id="LYUB02000003">
    <property type="protein sequence ID" value="OVF10072.1"/>
    <property type="molecule type" value="Genomic_DNA"/>
</dbReference>
<sequence>MYSFATGKWDTMSTYVFDYYNIPKQPYEDEKTEDLQLENQVKAPELVEADFRSCHHRAHIYSEDGTDYVFFLGGFQNDYLRHFDKTPYTSNKFDVSRISKFSFSSTNSNLLRIPVLNVRSQRWKFSRFFYDLSECVTPQAMEILMGNDFMRNTRTSFHGGAFSLVGKQITICHGIVEFVPEKKEDFGKISKHLNATTVLLGGHTHLTFPNM</sequence>
<evidence type="ECO:0000313" key="1">
    <source>
        <dbReference type="EMBL" id="OVF10072.1"/>
    </source>
</evidence>
<accession>A0AA91Q2U0</accession>
<evidence type="ECO:0000313" key="2">
    <source>
        <dbReference type="Proteomes" id="UP000195602"/>
    </source>
</evidence>
<name>A0AA91Q2U0_CLALS</name>
<proteinExistence type="predicted"/>
<dbReference type="Proteomes" id="UP000195602">
    <property type="component" value="Unassembled WGS sequence"/>
</dbReference>
<reference evidence="1 2" key="1">
    <citation type="submission" date="2017-04" db="EMBL/GenBank/DDBJ databases">
        <title>Draft genome of the yeast Clavispora lusitaniae type strain CBS 6936.</title>
        <authorList>
            <person name="Durrens P."/>
            <person name="Klopp C."/>
            <person name="Biteau N."/>
            <person name="Fitton-Ouhabi V."/>
            <person name="Dementhon K."/>
            <person name="Accoceberry I."/>
            <person name="Sherman D.J."/>
            <person name="Noel T."/>
        </authorList>
    </citation>
    <scope>NUCLEOTIDE SEQUENCE [LARGE SCALE GENOMIC DNA]</scope>
    <source>
        <strain evidence="1 2">CBS 6936</strain>
    </source>
</reference>
<dbReference type="KEGG" id="clus:A9F13_03g02112"/>
<dbReference type="AlphaFoldDB" id="A0AA91Q2U0"/>
<organism evidence="1 2">
    <name type="scientific">Clavispora lusitaniae</name>
    <name type="common">Candida lusitaniae</name>
    <dbReference type="NCBI Taxonomy" id="36911"/>
    <lineage>
        <taxon>Eukaryota</taxon>
        <taxon>Fungi</taxon>
        <taxon>Dikarya</taxon>
        <taxon>Ascomycota</taxon>
        <taxon>Saccharomycotina</taxon>
        <taxon>Pichiomycetes</taxon>
        <taxon>Metschnikowiaceae</taxon>
        <taxon>Clavispora</taxon>
    </lineage>
</organism>
<gene>
    <name evidence="1" type="ORF">A9F13_03g02112</name>
</gene>